<evidence type="ECO:0000259" key="16">
    <source>
        <dbReference type="Pfam" id="PF00930"/>
    </source>
</evidence>
<evidence type="ECO:0000256" key="10">
    <source>
        <dbReference type="ARBA" id="ARBA00022801"/>
    </source>
</evidence>
<keyword evidence="18" id="KW-1185">Reference proteome</keyword>
<dbReference type="Proteomes" id="UP000224854">
    <property type="component" value="Unassembled WGS sequence"/>
</dbReference>
<evidence type="ECO:0000256" key="3">
    <source>
        <dbReference type="ARBA" id="ARBA00006150"/>
    </source>
</evidence>
<gene>
    <name evidence="17" type="ORF">CDD82_2373</name>
</gene>
<evidence type="ECO:0000256" key="4">
    <source>
        <dbReference type="ARBA" id="ARBA00012062"/>
    </source>
</evidence>
<evidence type="ECO:0000313" key="17">
    <source>
        <dbReference type="EMBL" id="PHH79454.1"/>
    </source>
</evidence>
<dbReference type="GO" id="GO:0004177">
    <property type="term" value="F:aminopeptidase activity"/>
    <property type="evidence" value="ECO:0007669"/>
    <property type="project" value="UniProtKB-KW"/>
</dbReference>
<feature type="domain" description="Peptidase S9 prolyl oligopeptidase catalytic" evidence="15">
    <location>
        <begin position="554"/>
        <end position="748"/>
    </location>
</feature>
<evidence type="ECO:0000256" key="5">
    <source>
        <dbReference type="ARBA" id="ARBA00014118"/>
    </source>
</evidence>
<evidence type="ECO:0000256" key="7">
    <source>
        <dbReference type="ARBA" id="ARBA00022525"/>
    </source>
</evidence>
<keyword evidence="7" id="KW-0964">Secreted</keyword>
<dbReference type="OrthoDB" id="16520at2759"/>
<dbReference type="PANTHER" id="PTHR11731:SF162">
    <property type="entry name" value="DIPEPTIDYL PEPTIDASE 4-RELATED"/>
    <property type="match status" value="1"/>
</dbReference>
<dbReference type="GO" id="GO:0006508">
    <property type="term" value="P:proteolysis"/>
    <property type="evidence" value="ECO:0007669"/>
    <property type="project" value="UniProtKB-KW"/>
</dbReference>
<comment type="similarity">
    <text evidence="3">Belongs to the peptidase S9B family.</text>
</comment>
<evidence type="ECO:0000256" key="2">
    <source>
        <dbReference type="ARBA" id="ARBA00004613"/>
    </source>
</evidence>
<evidence type="ECO:0000313" key="18">
    <source>
        <dbReference type="Proteomes" id="UP000224854"/>
    </source>
</evidence>
<keyword evidence="10" id="KW-0378">Hydrolase</keyword>
<dbReference type="Gene3D" id="2.140.10.30">
    <property type="entry name" value="Dipeptidylpeptidase IV, N-terminal domain"/>
    <property type="match status" value="1"/>
</dbReference>
<feature type="signal peptide" evidence="14">
    <location>
        <begin position="1"/>
        <end position="16"/>
    </location>
</feature>
<dbReference type="AlphaFoldDB" id="A0A2C5ZJ52"/>
<evidence type="ECO:0000256" key="9">
    <source>
        <dbReference type="ARBA" id="ARBA00022729"/>
    </source>
</evidence>
<dbReference type="GO" id="GO:0005576">
    <property type="term" value="C:extracellular region"/>
    <property type="evidence" value="ECO:0007669"/>
    <property type="project" value="UniProtKB-SubCell"/>
</dbReference>
<comment type="catalytic activity">
    <reaction evidence="1">
        <text>Release of an N-terminal dipeptide, Xaa-Yaa-|-Zaa-, from a polypeptide, preferentially when Yaa is Pro, provided Zaa is neither Pro nor hydroxyproline.</text>
        <dbReference type="EC" id="3.4.14.5"/>
    </reaction>
</comment>
<proteinExistence type="inferred from homology"/>
<evidence type="ECO:0000256" key="12">
    <source>
        <dbReference type="ARBA" id="ARBA00023180"/>
    </source>
</evidence>
<reference evidence="17 18" key="1">
    <citation type="submission" date="2017-06" db="EMBL/GenBank/DDBJ databases">
        <title>Ant-infecting Ophiocordyceps genomes reveal a high diversity of potential behavioral manipulation genes and a possible major role for enterotoxins.</title>
        <authorList>
            <person name="De Bekker C."/>
            <person name="Evans H.C."/>
            <person name="Brachmann A."/>
            <person name="Hughes D.P."/>
        </authorList>
    </citation>
    <scope>NUCLEOTIDE SEQUENCE [LARGE SCALE GENOMIC DNA]</scope>
    <source>
        <strain evidence="17 18">1348a</strain>
    </source>
</reference>
<dbReference type="Pfam" id="PF00930">
    <property type="entry name" value="DPPIV_N"/>
    <property type="match status" value="1"/>
</dbReference>
<dbReference type="Gene3D" id="3.40.50.1820">
    <property type="entry name" value="alpha/beta hydrolase"/>
    <property type="match status" value="1"/>
</dbReference>
<dbReference type="InterPro" id="IPR002469">
    <property type="entry name" value="Peptidase_S9B_N"/>
</dbReference>
<dbReference type="InterPro" id="IPR001375">
    <property type="entry name" value="Peptidase_S9_cat"/>
</dbReference>
<protein>
    <recommendedName>
        <fullName evidence="5">Probable dipeptidyl-aminopeptidase B</fullName>
        <ecNumber evidence="4">3.4.14.5</ecNumber>
    </recommendedName>
    <alternativeName>
        <fullName evidence="13">Dipeptidyl peptidase IV</fullName>
    </alternativeName>
</protein>
<keyword evidence="9 14" id="KW-0732">Signal</keyword>
<dbReference type="SUPFAM" id="SSF82171">
    <property type="entry name" value="DPP6 N-terminal domain-like"/>
    <property type="match status" value="1"/>
</dbReference>
<keyword evidence="11" id="KW-0720">Serine protease</keyword>
<dbReference type="GO" id="GO:0008239">
    <property type="term" value="F:dipeptidyl-peptidase activity"/>
    <property type="evidence" value="ECO:0007669"/>
    <property type="project" value="UniProtKB-EC"/>
</dbReference>
<feature type="chain" id="PRO_5012880487" description="Probable dipeptidyl-aminopeptidase B" evidence="14">
    <location>
        <begin position="17"/>
        <end position="759"/>
    </location>
</feature>
<dbReference type="GO" id="GO:0008236">
    <property type="term" value="F:serine-type peptidase activity"/>
    <property type="evidence" value="ECO:0007669"/>
    <property type="project" value="UniProtKB-KW"/>
</dbReference>
<dbReference type="SUPFAM" id="SSF53474">
    <property type="entry name" value="alpha/beta-Hydrolases"/>
    <property type="match status" value="1"/>
</dbReference>
<evidence type="ECO:0000256" key="8">
    <source>
        <dbReference type="ARBA" id="ARBA00022670"/>
    </source>
</evidence>
<feature type="domain" description="Dipeptidylpeptidase IV N-terminal" evidence="16">
    <location>
        <begin position="99"/>
        <end position="458"/>
    </location>
</feature>
<evidence type="ECO:0000256" key="14">
    <source>
        <dbReference type="SAM" id="SignalP"/>
    </source>
</evidence>
<evidence type="ECO:0000256" key="13">
    <source>
        <dbReference type="ARBA" id="ARBA00030567"/>
    </source>
</evidence>
<dbReference type="EC" id="3.4.14.5" evidence="4"/>
<dbReference type="Pfam" id="PF00326">
    <property type="entry name" value="Peptidase_S9"/>
    <property type="match status" value="1"/>
</dbReference>
<dbReference type="InterPro" id="IPR029058">
    <property type="entry name" value="AB_hydrolase_fold"/>
</dbReference>
<evidence type="ECO:0000256" key="6">
    <source>
        <dbReference type="ARBA" id="ARBA00022438"/>
    </source>
</evidence>
<sequence>MLFLIFAALLLRLALGEKSHQPFQPTGGGDQLLTFKDLGSAQFLPHYFEIEWVKDSKNDGEIYVWYRENLITYRAGSAKVKLVIAENETTSSMDKCWVSRDKHSVLFEIKNKREGTPSSLYNYTIFNLQNRNYVPLVEDQDGDIRHAEFAPQSNTTVFIRNNNIFLRYSTGVHYQVTHDGGMDMLNGVSDWVYNEEVLKKPIALWFSPDEKFLAFLSFNETQVGTFPIPTYKNDKKSGEFNMYYPQPGTRNPKVSFNLFNVETRALGTIPIQDLVNLQDFIIGEVTWVTDGHDAVMVRVFNRDQTLAWHVLVNPVSGDASVVRHRNGRDGWLDNTMAMHYVGSLPGNTSPTKYYVDLSDETGWMHVHLHAVDESVPPVQLTFGNWEVSKILHVDSARGLVHYSANTRHSTEQHIYSVSLETRQITPLVDDTVPGVWSASFSPGGGYYSLIYRGPDVPYQDIRKTLTGEVLDIWADNKNVVEVMKRYSLPNITYFELQHPDGSVLNVRQQVPPNFDPTKKYPALFISYGAPGSQKVVKNFHVPRWDAYISSDPALQFVVYTVDNRGTGGKGRQFRSLIRNKMGTLDVQDQIWAAKKLVKENPFIDSNHVGIHGWSYGGYLTAKAIEADAGVFSFGISVASPTDWRFYDAVYTERHLGTPESNPSGYAKARIRDAKGFRNLRGTFAMAHGTADDNVHFQPMVANLADFLSSNGVTEDKLRVQSFPGGDHYLASHEMDMAVSRFLTSCLEEELDREIGSNEA</sequence>
<accession>A0A2C5ZJ52</accession>
<name>A0A2C5ZJ52_9HYPO</name>
<dbReference type="GO" id="GO:0005886">
    <property type="term" value="C:plasma membrane"/>
    <property type="evidence" value="ECO:0007669"/>
    <property type="project" value="TreeGrafter"/>
</dbReference>
<evidence type="ECO:0000259" key="15">
    <source>
        <dbReference type="Pfam" id="PF00326"/>
    </source>
</evidence>
<keyword evidence="6" id="KW-0031">Aminopeptidase</keyword>
<organism evidence="17 18">
    <name type="scientific">Ophiocordyceps australis</name>
    <dbReference type="NCBI Taxonomy" id="1399860"/>
    <lineage>
        <taxon>Eukaryota</taxon>
        <taxon>Fungi</taxon>
        <taxon>Dikarya</taxon>
        <taxon>Ascomycota</taxon>
        <taxon>Pezizomycotina</taxon>
        <taxon>Sordariomycetes</taxon>
        <taxon>Hypocreomycetidae</taxon>
        <taxon>Hypocreales</taxon>
        <taxon>Ophiocordycipitaceae</taxon>
        <taxon>Ophiocordyceps</taxon>
    </lineage>
</organism>
<evidence type="ECO:0000256" key="1">
    <source>
        <dbReference type="ARBA" id="ARBA00001257"/>
    </source>
</evidence>
<evidence type="ECO:0000256" key="11">
    <source>
        <dbReference type="ARBA" id="ARBA00022825"/>
    </source>
</evidence>
<keyword evidence="8" id="KW-0645">Protease</keyword>
<dbReference type="InterPro" id="IPR050278">
    <property type="entry name" value="Serine_Prot_S9B/DPPIV"/>
</dbReference>
<comment type="caution">
    <text evidence="17">The sequence shown here is derived from an EMBL/GenBank/DDBJ whole genome shotgun (WGS) entry which is preliminary data.</text>
</comment>
<dbReference type="PANTHER" id="PTHR11731">
    <property type="entry name" value="PROTEASE FAMILY S9B,C DIPEPTIDYL-PEPTIDASE IV-RELATED"/>
    <property type="match status" value="1"/>
</dbReference>
<dbReference type="EMBL" id="NJEU01000185">
    <property type="protein sequence ID" value="PHH79454.1"/>
    <property type="molecule type" value="Genomic_DNA"/>
</dbReference>
<keyword evidence="12" id="KW-0325">Glycoprotein</keyword>
<comment type="subcellular location">
    <subcellularLocation>
        <location evidence="2">Secreted</location>
    </subcellularLocation>
</comment>